<proteinExistence type="predicted"/>
<feature type="transmembrane region" description="Helical" evidence="1">
    <location>
        <begin position="20"/>
        <end position="42"/>
    </location>
</feature>
<organism evidence="2 3">
    <name type="scientific">Fusarium albosuccineum</name>
    <dbReference type="NCBI Taxonomy" id="1237068"/>
    <lineage>
        <taxon>Eukaryota</taxon>
        <taxon>Fungi</taxon>
        <taxon>Dikarya</taxon>
        <taxon>Ascomycota</taxon>
        <taxon>Pezizomycotina</taxon>
        <taxon>Sordariomycetes</taxon>
        <taxon>Hypocreomycetidae</taxon>
        <taxon>Hypocreales</taxon>
        <taxon>Nectriaceae</taxon>
        <taxon>Fusarium</taxon>
        <taxon>Fusarium decemcellulare species complex</taxon>
    </lineage>
</organism>
<dbReference type="EMBL" id="JAADYS010000456">
    <property type="protein sequence ID" value="KAF4469580.1"/>
    <property type="molecule type" value="Genomic_DNA"/>
</dbReference>
<reference evidence="2 3" key="1">
    <citation type="submission" date="2020-01" db="EMBL/GenBank/DDBJ databases">
        <title>Identification and distribution of gene clusters putatively required for synthesis of sphingolipid metabolism inhibitors in phylogenetically diverse species of the filamentous fungus Fusarium.</title>
        <authorList>
            <person name="Kim H.-S."/>
            <person name="Busman M."/>
            <person name="Brown D.W."/>
            <person name="Divon H."/>
            <person name="Uhlig S."/>
            <person name="Proctor R.H."/>
        </authorList>
    </citation>
    <scope>NUCLEOTIDE SEQUENCE [LARGE SCALE GENOMIC DNA]</scope>
    <source>
        <strain evidence="2 3">NRRL 20459</strain>
    </source>
</reference>
<evidence type="ECO:0008006" key="4">
    <source>
        <dbReference type="Google" id="ProtNLM"/>
    </source>
</evidence>
<evidence type="ECO:0000313" key="2">
    <source>
        <dbReference type="EMBL" id="KAF4469580.1"/>
    </source>
</evidence>
<name>A0A8H4LJM5_9HYPO</name>
<keyword evidence="3" id="KW-1185">Reference proteome</keyword>
<dbReference type="Proteomes" id="UP000554235">
    <property type="component" value="Unassembled WGS sequence"/>
</dbReference>
<comment type="caution">
    <text evidence="2">The sequence shown here is derived from an EMBL/GenBank/DDBJ whole genome shotgun (WGS) entry which is preliminary data.</text>
</comment>
<feature type="transmembrane region" description="Helical" evidence="1">
    <location>
        <begin position="224"/>
        <end position="247"/>
    </location>
</feature>
<evidence type="ECO:0000313" key="3">
    <source>
        <dbReference type="Proteomes" id="UP000554235"/>
    </source>
</evidence>
<gene>
    <name evidence="2" type="ORF">FALBO_3525</name>
</gene>
<keyword evidence="1" id="KW-0812">Transmembrane</keyword>
<evidence type="ECO:0000256" key="1">
    <source>
        <dbReference type="SAM" id="Phobius"/>
    </source>
</evidence>
<sequence length="330" mass="37248">MLSAVLTYLSHFSKGSVNKNLAFAEFLSLGLYPLLAVSDLMVKLNKKPYDWSFIRAIDDFRPDRLIRYLIYETPLDRDLSVSLKTQIADLYMPFLVIDNYLPVGAFAAGVVWVEGDAMLPPIMRYPLFSLLAAAFIGCGTGGTTAILMFRPKFNLVLVILYLMTRIFGCFILFLAHLPSNKSFVFPSLYRIAKELMGVARSLASRSPCALERIKSHYRQMLLQIARLAWALGFWCILIFHFGTLTLVPTCPDIGLSFGDLDQVATLCTGPILFCYSLPDFIDGLEPDWGRLRKLLPRWDPVQPRAWPNQVPDIVESQVARNRARIGNNIV</sequence>
<feature type="transmembrane region" description="Helical" evidence="1">
    <location>
        <begin position="125"/>
        <end position="148"/>
    </location>
</feature>
<keyword evidence="1" id="KW-1133">Transmembrane helix</keyword>
<protein>
    <recommendedName>
        <fullName evidence="4">Transmembrane protein</fullName>
    </recommendedName>
</protein>
<feature type="transmembrane region" description="Helical" evidence="1">
    <location>
        <begin position="90"/>
        <end position="113"/>
    </location>
</feature>
<accession>A0A8H4LJM5</accession>
<keyword evidence="1" id="KW-0472">Membrane</keyword>
<dbReference type="AlphaFoldDB" id="A0A8H4LJM5"/>
<feature type="transmembrane region" description="Helical" evidence="1">
    <location>
        <begin position="155"/>
        <end position="177"/>
    </location>
</feature>